<evidence type="ECO:0000313" key="14">
    <source>
        <dbReference type="EMBL" id="CAF4170002.1"/>
    </source>
</evidence>
<keyword evidence="5" id="KW-0406">Ion transport</keyword>
<feature type="transmembrane region" description="Helical" evidence="12">
    <location>
        <begin position="279"/>
        <end position="299"/>
    </location>
</feature>
<evidence type="ECO:0000256" key="1">
    <source>
        <dbReference type="ARBA" id="ARBA00004141"/>
    </source>
</evidence>
<keyword evidence="3 12" id="KW-0812">Transmembrane</keyword>
<gene>
    <name evidence="14" type="ORF">OTI717_LOCUS37150</name>
</gene>
<feature type="transmembrane region" description="Helical" evidence="12">
    <location>
        <begin position="249"/>
        <end position="267"/>
    </location>
</feature>
<feature type="transmembrane region" description="Helical" evidence="12">
    <location>
        <begin position="311"/>
        <end position="329"/>
    </location>
</feature>
<dbReference type="SUPFAM" id="SSF81324">
    <property type="entry name" value="Voltage-gated potassium channels"/>
    <property type="match status" value="1"/>
</dbReference>
<evidence type="ECO:0000256" key="9">
    <source>
        <dbReference type="ARBA" id="ARBA00023286"/>
    </source>
</evidence>
<accession>A0A819Z862</accession>
<evidence type="ECO:0000313" key="15">
    <source>
        <dbReference type="Proteomes" id="UP000663823"/>
    </source>
</evidence>
<evidence type="ECO:0000256" key="12">
    <source>
        <dbReference type="SAM" id="Phobius"/>
    </source>
</evidence>
<evidence type="ECO:0000256" key="3">
    <source>
        <dbReference type="ARBA" id="ARBA00022692"/>
    </source>
</evidence>
<keyword evidence="6 12" id="KW-0472">Membrane</keyword>
<dbReference type="InterPro" id="IPR015683">
    <property type="entry name" value="Ionotropic_Glu_rcpt"/>
</dbReference>
<sequence length="560" mass="62304">ALIQSLQKLCSSTINNSSSCLSFVKSSFCFDNRFNQSNLLLDALSTTQFLGVSGPVQFTSNSTNRINGLYYSLKNLHSVASGLSFVSVLEYVDPGNWRTPLKENVIIWPGNTLTSPSSRALLKGVTLRIGIIRGPPFLIVENITDNTGQTIIQYNGYIWNLLNLLKDKIGFNPIIQLAPSNQTYTQIVQSVNDGAYDIVVGDVTVTSTRRELVGFSNAIFDNSLRIIMRKSPDISVDLLSFLKPFSRNLWILVFATFIYAGILMCIIERKDNEDLESGSILSQFVLSVWYCFGNIVGYGVEFNARTAAGRFLTAGLYILSLILVASYTANLASDLTIAKSQGVISGIDDIKNKKIPNNRIGIRVGTASEDYYLSEISGGNKNYHPLYTRQQMYDELLAGTIEVSFLDDGIAQYVTNDIYCNLTLAGNGFDVGIFGIVTPKQWLYAQDLDVNILSLRETGQLEDLRQKWFEQKHCSDSTVTSTAIEIKAVSGLFVTFAVISVLSFLLFLWMKRLMIKGYLSKFICPNKSSTEQKYSIKRRGSKTSQHSQNNQTVLPNFSDL</sequence>
<dbReference type="EMBL" id="CAJOAX010017065">
    <property type="protein sequence ID" value="CAF4170002.1"/>
    <property type="molecule type" value="Genomic_DNA"/>
</dbReference>
<keyword evidence="8" id="KW-0325">Glycoprotein</keyword>
<name>A0A819Z862_9BILA</name>
<evidence type="ECO:0000259" key="13">
    <source>
        <dbReference type="SMART" id="SM00079"/>
    </source>
</evidence>
<comment type="subcellular location">
    <subcellularLocation>
        <location evidence="1">Membrane</location>
        <topology evidence="1">Multi-pass membrane protein</topology>
    </subcellularLocation>
</comment>
<keyword evidence="9" id="KW-1071">Ligand-gated ion channel</keyword>
<dbReference type="Proteomes" id="UP000663823">
    <property type="component" value="Unassembled WGS sequence"/>
</dbReference>
<feature type="transmembrane region" description="Helical" evidence="12">
    <location>
        <begin position="488"/>
        <end position="509"/>
    </location>
</feature>
<evidence type="ECO:0000256" key="10">
    <source>
        <dbReference type="ARBA" id="ARBA00023303"/>
    </source>
</evidence>
<dbReference type="PANTHER" id="PTHR18966">
    <property type="entry name" value="IONOTROPIC GLUTAMATE RECEPTOR"/>
    <property type="match status" value="1"/>
</dbReference>
<proteinExistence type="predicted"/>
<dbReference type="InterPro" id="IPR019594">
    <property type="entry name" value="Glu/Gly-bd"/>
</dbReference>
<evidence type="ECO:0000256" key="5">
    <source>
        <dbReference type="ARBA" id="ARBA00023065"/>
    </source>
</evidence>
<evidence type="ECO:0000256" key="6">
    <source>
        <dbReference type="ARBA" id="ARBA00023136"/>
    </source>
</evidence>
<dbReference type="Pfam" id="PF10613">
    <property type="entry name" value="Lig_chan-Glu_bd"/>
    <property type="match status" value="1"/>
</dbReference>
<keyword evidence="2" id="KW-0813">Transport</keyword>
<keyword evidence="4 12" id="KW-1133">Transmembrane helix</keyword>
<organism evidence="14 15">
    <name type="scientific">Rotaria sordida</name>
    <dbReference type="NCBI Taxonomy" id="392033"/>
    <lineage>
        <taxon>Eukaryota</taxon>
        <taxon>Metazoa</taxon>
        <taxon>Spiralia</taxon>
        <taxon>Gnathifera</taxon>
        <taxon>Rotifera</taxon>
        <taxon>Eurotatoria</taxon>
        <taxon>Bdelloidea</taxon>
        <taxon>Philodinida</taxon>
        <taxon>Philodinidae</taxon>
        <taxon>Rotaria</taxon>
    </lineage>
</organism>
<keyword evidence="7" id="KW-0675">Receptor</keyword>
<dbReference type="SUPFAM" id="SSF53822">
    <property type="entry name" value="Periplasmic binding protein-like I"/>
    <property type="match status" value="1"/>
</dbReference>
<dbReference type="SMART" id="SM00079">
    <property type="entry name" value="PBPe"/>
    <property type="match status" value="1"/>
</dbReference>
<comment type="caution">
    <text evidence="14">The sequence shown here is derived from an EMBL/GenBank/DDBJ whole genome shotgun (WGS) entry which is preliminary data.</text>
</comment>
<evidence type="ECO:0000256" key="8">
    <source>
        <dbReference type="ARBA" id="ARBA00023180"/>
    </source>
</evidence>
<evidence type="ECO:0000256" key="4">
    <source>
        <dbReference type="ARBA" id="ARBA00022989"/>
    </source>
</evidence>
<evidence type="ECO:0000256" key="7">
    <source>
        <dbReference type="ARBA" id="ARBA00023170"/>
    </source>
</evidence>
<dbReference type="Pfam" id="PF00060">
    <property type="entry name" value="Lig_chan"/>
    <property type="match status" value="1"/>
</dbReference>
<dbReference type="Gene3D" id="3.40.190.10">
    <property type="entry name" value="Periplasmic binding protein-like II"/>
    <property type="match status" value="2"/>
</dbReference>
<feature type="compositionally biased region" description="Polar residues" evidence="11">
    <location>
        <begin position="542"/>
        <end position="560"/>
    </location>
</feature>
<feature type="region of interest" description="Disordered" evidence="11">
    <location>
        <begin position="538"/>
        <end position="560"/>
    </location>
</feature>
<dbReference type="InterPro" id="IPR028082">
    <property type="entry name" value="Peripla_BP_I"/>
</dbReference>
<feature type="non-terminal residue" evidence="14">
    <location>
        <position position="1"/>
    </location>
</feature>
<dbReference type="GO" id="GO:0015276">
    <property type="term" value="F:ligand-gated monoatomic ion channel activity"/>
    <property type="evidence" value="ECO:0007669"/>
    <property type="project" value="InterPro"/>
</dbReference>
<reference evidence="14" key="1">
    <citation type="submission" date="2021-02" db="EMBL/GenBank/DDBJ databases">
        <authorList>
            <person name="Nowell W R."/>
        </authorList>
    </citation>
    <scope>NUCLEOTIDE SEQUENCE</scope>
</reference>
<feature type="domain" description="Ionotropic glutamate receptor C-terminal" evidence="13">
    <location>
        <begin position="126"/>
        <end position="471"/>
    </location>
</feature>
<dbReference type="AlphaFoldDB" id="A0A819Z862"/>
<dbReference type="InterPro" id="IPR001320">
    <property type="entry name" value="Iontro_rcpt_C"/>
</dbReference>
<keyword evidence="10" id="KW-0407">Ion channel</keyword>
<evidence type="ECO:0000256" key="11">
    <source>
        <dbReference type="SAM" id="MobiDB-lite"/>
    </source>
</evidence>
<protein>
    <recommendedName>
        <fullName evidence="13">Ionotropic glutamate receptor C-terminal domain-containing protein</fullName>
    </recommendedName>
</protein>
<dbReference type="Gene3D" id="1.10.287.70">
    <property type="match status" value="1"/>
</dbReference>
<dbReference type="SUPFAM" id="SSF53850">
    <property type="entry name" value="Periplasmic binding protein-like II"/>
    <property type="match status" value="1"/>
</dbReference>
<evidence type="ECO:0000256" key="2">
    <source>
        <dbReference type="ARBA" id="ARBA00022448"/>
    </source>
</evidence>
<dbReference type="GO" id="GO:0016020">
    <property type="term" value="C:membrane"/>
    <property type="evidence" value="ECO:0007669"/>
    <property type="project" value="UniProtKB-SubCell"/>
</dbReference>